<organism evidence="2 3">
    <name type="scientific">Monilinia fructigena</name>
    <dbReference type="NCBI Taxonomy" id="38457"/>
    <lineage>
        <taxon>Eukaryota</taxon>
        <taxon>Fungi</taxon>
        <taxon>Dikarya</taxon>
        <taxon>Ascomycota</taxon>
        <taxon>Pezizomycotina</taxon>
        <taxon>Leotiomycetes</taxon>
        <taxon>Helotiales</taxon>
        <taxon>Sclerotiniaceae</taxon>
        <taxon>Monilinia</taxon>
    </lineage>
</organism>
<sequence>MRLQGPGKDHRPPGRMDSSDTRHPEPPARSGPPQTLCYGLGSLLYTRRRASLFERTGSHHGYDGCPRSVRCAAETPATRPDEDPRVAADPPQAHRLLPHQQNWLGSVWRIPLRQATASLAALHRDPPLACPLHALPSGAPIAGL</sequence>
<evidence type="ECO:0000313" key="2">
    <source>
        <dbReference type="EMBL" id="RAL58501.1"/>
    </source>
</evidence>
<dbReference type="EMBL" id="QKRW01000079">
    <property type="protein sequence ID" value="RAL58501.1"/>
    <property type="molecule type" value="Genomic_DNA"/>
</dbReference>
<evidence type="ECO:0000313" key="3">
    <source>
        <dbReference type="Proteomes" id="UP000249056"/>
    </source>
</evidence>
<comment type="caution">
    <text evidence="2">The sequence shown here is derived from an EMBL/GenBank/DDBJ whole genome shotgun (WGS) entry which is preliminary data.</text>
</comment>
<feature type="region of interest" description="Disordered" evidence="1">
    <location>
        <begin position="1"/>
        <end position="36"/>
    </location>
</feature>
<dbReference type="Proteomes" id="UP000249056">
    <property type="component" value="Unassembled WGS sequence"/>
</dbReference>
<reference evidence="2 3" key="1">
    <citation type="submission" date="2018-06" db="EMBL/GenBank/DDBJ databases">
        <title>Genome Sequence of the Brown Rot Fungal Pathogen Monilinia fructigena.</title>
        <authorList>
            <person name="Landi L."/>
            <person name="De Miccolis Angelini R.M."/>
            <person name="Pollastro S."/>
            <person name="Abate D."/>
            <person name="Faretra F."/>
            <person name="Romanazzi G."/>
        </authorList>
    </citation>
    <scope>NUCLEOTIDE SEQUENCE [LARGE SCALE GENOMIC DNA]</scope>
    <source>
        <strain evidence="2 3">Mfrg269</strain>
    </source>
</reference>
<proteinExistence type="predicted"/>
<name>A0A395IEB8_9HELO</name>
<keyword evidence="3" id="KW-1185">Reference proteome</keyword>
<feature type="compositionally biased region" description="Basic and acidic residues" evidence="1">
    <location>
        <begin position="7"/>
        <end position="26"/>
    </location>
</feature>
<accession>A0A395IEB8</accession>
<evidence type="ECO:0000256" key="1">
    <source>
        <dbReference type="SAM" id="MobiDB-lite"/>
    </source>
</evidence>
<protein>
    <submittedName>
        <fullName evidence="2">Uncharacterized protein</fullName>
    </submittedName>
</protein>
<gene>
    <name evidence="2" type="ORF">DID88_004005</name>
</gene>
<dbReference type="AlphaFoldDB" id="A0A395IEB8"/>